<evidence type="ECO:0000313" key="1">
    <source>
        <dbReference type="EMBL" id="OXA47676.1"/>
    </source>
</evidence>
<dbReference type="OrthoDB" id="7772680at2759"/>
<comment type="caution">
    <text evidence="1">The sequence shown here is derived from an EMBL/GenBank/DDBJ whole genome shotgun (WGS) entry which is preliminary data.</text>
</comment>
<gene>
    <name evidence="1" type="ORF">Fcan01_17659</name>
</gene>
<dbReference type="EMBL" id="LNIX01000013">
    <property type="protein sequence ID" value="OXA47676.1"/>
    <property type="molecule type" value="Genomic_DNA"/>
</dbReference>
<dbReference type="SMART" id="SM00028">
    <property type="entry name" value="TPR"/>
    <property type="match status" value="5"/>
</dbReference>
<dbReference type="AlphaFoldDB" id="A0A226DTY3"/>
<organism evidence="1 2">
    <name type="scientific">Folsomia candida</name>
    <name type="common">Springtail</name>
    <dbReference type="NCBI Taxonomy" id="158441"/>
    <lineage>
        <taxon>Eukaryota</taxon>
        <taxon>Metazoa</taxon>
        <taxon>Ecdysozoa</taxon>
        <taxon>Arthropoda</taxon>
        <taxon>Hexapoda</taxon>
        <taxon>Collembola</taxon>
        <taxon>Entomobryomorpha</taxon>
        <taxon>Isotomoidea</taxon>
        <taxon>Isotomidae</taxon>
        <taxon>Proisotominae</taxon>
        <taxon>Folsomia</taxon>
    </lineage>
</organism>
<reference evidence="1 2" key="1">
    <citation type="submission" date="2015-12" db="EMBL/GenBank/DDBJ databases">
        <title>The genome of Folsomia candida.</title>
        <authorList>
            <person name="Faddeeva A."/>
            <person name="Derks M.F."/>
            <person name="Anvar Y."/>
            <person name="Smit S."/>
            <person name="Van Straalen N."/>
            <person name="Roelofs D."/>
        </authorList>
    </citation>
    <scope>NUCLEOTIDE SEQUENCE [LARGE SCALE GENOMIC DNA]</scope>
    <source>
        <strain evidence="1 2">VU population</strain>
        <tissue evidence="1">Whole body</tissue>
    </source>
</reference>
<keyword evidence="2" id="KW-1185">Reference proteome</keyword>
<dbReference type="OMA" id="NEINGRC"/>
<dbReference type="STRING" id="158441.A0A226DTY3"/>
<dbReference type="Pfam" id="PF13424">
    <property type="entry name" value="TPR_12"/>
    <property type="match status" value="3"/>
</dbReference>
<dbReference type="Gene3D" id="1.25.40.10">
    <property type="entry name" value="Tetratricopeptide repeat domain"/>
    <property type="match status" value="3"/>
</dbReference>
<dbReference type="PANTHER" id="PTHR46082:SF6">
    <property type="entry name" value="AAA+ ATPASE DOMAIN-CONTAINING PROTEIN-RELATED"/>
    <property type="match status" value="1"/>
</dbReference>
<dbReference type="InterPro" id="IPR019734">
    <property type="entry name" value="TPR_rpt"/>
</dbReference>
<dbReference type="InterPro" id="IPR011990">
    <property type="entry name" value="TPR-like_helical_dom_sf"/>
</dbReference>
<proteinExistence type="predicted"/>
<accession>A0A226DTY3</accession>
<dbReference type="InterPro" id="IPR053137">
    <property type="entry name" value="NLR-like"/>
</dbReference>
<dbReference type="PANTHER" id="PTHR46082">
    <property type="entry name" value="ATP/GTP-BINDING PROTEIN-RELATED"/>
    <property type="match status" value="1"/>
</dbReference>
<dbReference type="Pfam" id="PF13374">
    <property type="entry name" value="TPR_10"/>
    <property type="match status" value="2"/>
</dbReference>
<name>A0A226DTY3_FOLCA</name>
<protein>
    <submittedName>
        <fullName evidence="1">Nephrocystin-3</fullName>
    </submittedName>
</protein>
<dbReference type="Proteomes" id="UP000198287">
    <property type="component" value="Unassembled WGS sequence"/>
</dbReference>
<sequence length="828" mass="92294">MSSINTLNIELVDGQSREIDPETEPNLLLQANKAVTLFKNQVAKCTTLFGPHHLNTIQSKHSLAAVLTSSHNFVEAEPLHREVAVVMEKHFGPRHTNTVRAKRTLANFLVTTPLAKFDEAEQICQEIVTVSQELYGDTHSDTLKAKESLATVFLAQGRGAQAEIIFREILTQQETSLGAGNVETLQTKHNLGGVLSTLGKHEEALTINRKVLQEREKLYPASHPMLLNSIREVAGLLVDLDRNEEAEPYYRKLLLGDVECYGVRDQSCVTTKNKLALVLTRLGKRDEALPLLRESVVELNTLLGPYHPVMLETVGNLVNVLSFLGKHEDVLALQEGLVKRYEKDLGPGHDLAWKTKHGVRATLHKLGRFKEEEAMLRKMLKFDKNRNGEAHVTTLSTKSNLATVLGDMGKYEEAARMYEEVVLVMETRGGPFQPFLATNLDNLAGMRCMMGELEKAEVTYRKAGDLREQYLGADHADTVVSRESLAIVVARLAEGGEKVDVARRPLVLESRDSVAFASSSEVCSCESVISDSPPNYFVPCELSWHAIRPGNKFYSKYPVARVSYIYKEIDGFNCYTDDSAVLIKYGAVFGALVPENVEYYCETKISPSWFIFPRTVDTSKATKSQSDGSLIASTKILITPMGQEMTFLEANITSPTAPWPATVGITEFKSIPPSNTECTVFYTASPGEYGGVDYLEVFTLSAWVVECGDVFKNSSNKIPDSEPYFCAGLEILNKERPYGALANEINGRCVNDKYVRESPFPSGTWDFLPWEARSFERWPMMCQNLGNELGRKESDDGLGFVGFVKFREMIDENPYVVVEQFDISQIQG</sequence>
<dbReference type="SUPFAM" id="SSF48452">
    <property type="entry name" value="TPR-like"/>
    <property type="match status" value="3"/>
</dbReference>
<evidence type="ECO:0000313" key="2">
    <source>
        <dbReference type="Proteomes" id="UP000198287"/>
    </source>
</evidence>